<sequence length="159" mass="18093">MQDYLDLWKARYETLLRQSSRAASIATTQGIQSSRAPVHTSMLGGWRKRGLLEFHTSRSRIDGTHSDCSSYVSTVFTQHVAEVLTAEEGSWDRNDYRDSLREFCRDLPQVSEDVLQHLCEPATPEELRAVVKDVNASSAPRPDGIPIQFYVRFFDAVKE</sequence>
<name>A0ACB8E4A4_DERSI</name>
<accession>A0ACB8E4A4</accession>
<dbReference type="EMBL" id="CM023470">
    <property type="protein sequence ID" value="KAH7981458.1"/>
    <property type="molecule type" value="Genomic_DNA"/>
</dbReference>
<proteinExistence type="predicted"/>
<organism evidence="1 2">
    <name type="scientific">Dermacentor silvarum</name>
    <name type="common">Tick</name>
    <dbReference type="NCBI Taxonomy" id="543639"/>
    <lineage>
        <taxon>Eukaryota</taxon>
        <taxon>Metazoa</taxon>
        <taxon>Ecdysozoa</taxon>
        <taxon>Arthropoda</taxon>
        <taxon>Chelicerata</taxon>
        <taxon>Arachnida</taxon>
        <taxon>Acari</taxon>
        <taxon>Parasitiformes</taxon>
        <taxon>Ixodida</taxon>
        <taxon>Ixodoidea</taxon>
        <taxon>Ixodidae</taxon>
        <taxon>Rhipicephalinae</taxon>
        <taxon>Dermacentor</taxon>
    </lineage>
</organism>
<keyword evidence="2" id="KW-1185">Reference proteome</keyword>
<gene>
    <name evidence="1" type="ORF">HPB49_024317</name>
</gene>
<evidence type="ECO:0000313" key="1">
    <source>
        <dbReference type="EMBL" id="KAH7981458.1"/>
    </source>
</evidence>
<reference evidence="1" key="1">
    <citation type="submission" date="2020-05" db="EMBL/GenBank/DDBJ databases">
        <title>Large-scale comparative analyses of tick genomes elucidate their genetic diversity and vector capacities.</title>
        <authorList>
            <person name="Jia N."/>
            <person name="Wang J."/>
            <person name="Shi W."/>
            <person name="Du L."/>
            <person name="Sun Y."/>
            <person name="Zhan W."/>
            <person name="Jiang J."/>
            <person name="Wang Q."/>
            <person name="Zhang B."/>
            <person name="Ji P."/>
            <person name="Sakyi L.B."/>
            <person name="Cui X."/>
            <person name="Yuan T."/>
            <person name="Jiang B."/>
            <person name="Yang W."/>
            <person name="Lam T.T.-Y."/>
            <person name="Chang Q."/>
            <person name="Ding S."/>
            <person name="Wang X."/>
            <person name="Zhu J."/>
            <person name="Ruan X."/>
            <person name="Zhao L."/>
            <person name="Wei J."/>
            <person name="Que T."/>
            <person name="Du C."/>
            <person name="Cheng J."/>
            <person name="Dai P."/>
            <person name="Han X."/>
            <person name="Huang E."/>
            <person name="Gao Y."/>
            <person name="Liu J."/>
            <person name="Shao H."/>
            <person name="Ye R."/>
            <person name="Li L."/>
            <person name="Wei W."/>
            <person name="Wang X."/>
            <person name="Wang C."/>
            <person name="Yang T."/>
            <person name="Huo Q."/>
            <person name="Li W."/>
            <person name="Guo W."/>
            <person name="Chen H."/>
            <person name="Zhou L."/>
            <person name="Ni X."/>
            <person name="Tian J."/>
            <person name="Zhou Y."/>
            <person name="Sheng Y."/>
            <person name="Liu T."/>
            <person name="Pan Y."/>
            <person name="Xia L."/>
            <person name="Li J."/>
            <person name="Zhao F."/>
            <person name="Cao W."/>
        </authorList>
    </citation>
    <scope>NUCLEOTIDE SEQUENCE</scope>
    <source>
        <strain evidence="1">Dsil-2018</strain>
    </source>
</reference>
<evidence type="ECO:0000313" key="2">
    <source>
        <dbReference type="Proteomes" id="UP000821865"/>
    </source>
</evidence>
<comment type="caution">
    <text evidence="1">The sequence shown here is derived from an EMBL/GenBank/DDBJ whole genome shotgun (WGS) entry which is preliminary data.</text>
</comment>
<protein>
    <submittedName>
        <fullName evidence="1">Uncharacterized protein</fullName>
    </submittedName>
</protein>
<dbReference type="Proteomes" id="UP000821865">
    <property type="component" value="Chromosome 1"/>
</dbReference>